<proteinExistence type="predicted"/>
<keyword evidence="2" id="KW-1185">Reference proteome</keyword>
<dbReference type="Proteomes" id="UP001454036">
    <property type="component" value="Unassembled WGS sequence"/>
</dbReference>
<dbReference type="PANTHER" id="PTHR31973:SF187">
    <property type="entry name" value="MUTATOR TRANSPOSASE MUDRA PROTEIN"/>
    <property type="match status" value="1"/>
</dbReference>
<evidence type="ECO:0000313" key="2">
    <source>
        <dbReference type="Proteomes" id="UP001454036"/>
    </source>
</evidence>
<dbReference type="EMBL" id="BAABME010001506">
    <property type="protein sequence ID" value="GAA0149989.1"/>
    <property type="molecule type" value="Genomic_DNA"/>
</dbReference>
<protein>
    <recommendedName>
        <fullName evidence="3">Protein FAR1-RELATED SEQUENCE</fullName>
    </recommendedName>
</protein>
<organism evidence="1 2">
    <name type="scientific">Lithospermum erythrorhizon</name>
    <name type="common">Purple gromwell</name>
    <name type="synonym">Lithospermum officinale var. erythrorhizon</name>
    <dbReference type="NCBI Taxonomy" id="34254"/>
    <lineage>
        <taxon>Eukaryota</taxon>
        <taxon>Viridiplantae</taxon>
        <taxon>Streptophyta</taxon>
        <taxon>Embryophyta</taxon>
        <taxon>Tracheophyta</taxon>
        <taxon>Spermatophyta</taxon>
        <taxon>Magnoliopsida</taxon>
        <taxon>eudicotyledons</taxon>
        <taxon>Gunneridae</taxon>
        <taxon>Pentapetalae</taxon>
        <taxon>asterids</taxon>
        <taxon>lamiids</taxon>
        <taxon>Boraginales</taxon>
        <taxon>Boraginaceae</taxon>
        <taxon>Boraginoideae</taxon>
        <taxon>Lithospermeae</taxon>
        <taxon>Lithospermum</taxon>
    </lineage>
</organism>
<name>A0AAV3PE92_LITER</name>
<accession>A0AAV3PE92</accession>
<gene>
    <name evidence="1" type="ORF">LIER_09025</name>
</gene>
<dbReference type="PANTHER" id="PTHR31973">
    <property type="entry name" value="POLYPROTEIN, PUTATIVE-RELATED"/>
    <property type="match status" value="1"/>
</dbReference>
<dbReference type="AlphaFoldDB" id="A0AAV3PE92"/>
<evidence type="ECO:0000313" key="1">
    <source>
        <dbReference type="EMBL" id="GAA0149989.1"/>
    </source>
</evidence>
<comment type="caution">
    <text evidence="1">The sequence shown here is derived from an EMBL/GenBank/DDBJ whole genome shotgun (WGS) entry which is preliminary data.</text>
</comment>
<sequence length="118" mass="13764">MDVKPKSWILMTDQQKGLENAIKNEVLHAEHRLCVKHLHANWSKRFLRKMFFDMMWKCARAANVPYFETSMEKIKNVSSEAYDALNRIDIKNGRGVYSLRIQTALSLLIIGLRHSTCL</sequence>
<evidence type="ECO:0008006" key="3">
    <source>
        <dbReference type="Google" id="ProtNLM"/>
    </source>
</evidence>
<reference evidence="1 2" key="1">
    <citation type="submission" date="2024-01" db="EMBL/GenBank/DDBJ databases">
        <title>The complete chloroplast genome sequence of Lithospermum erythrorhizon: insights into the phylogenetic relationship among Boraginaceae species and the maternal lineages of purple gromwells.</title>
        <authorList>
            <person name="Okada T."/>
            <person name="Watanabe K."/>
        </authorList>
    </citation>
    <scope>NUCLEOTIDE SEQUENCE [LARGE SCALE GENOMIC DNA]</scope>
</reference>